<keyword evidence="3" id="KW-0677">Repeat</keyword>
<evidence type="ECO:0000259" key="9">
    <source>
        <dbReference type="PROSITE" id="PS50303"/>
    </source>
</evidence>
<keyword evidence="2" id="KW-0963">Cytoplasm</keyword>
<comment type="caution">
    <text evidence="10">The sequence shown here is derived from an EMBL/GenBank/DDBJ whole genome shotgun (WGS) entry which is preliminary data.</text>
</comment>
<dbReference type="GO" id="GO:0003729">
    <property type="term" value="F:mRNA binding"/>
    <property type="evidence" value="ECO:0007669"/>
    <property type="project" value="TreeGrafter"/>
</dbReference>
<dbReference type="InterPro" id="IPR033712">
    <property type="entry name" value="Pumilio_RNA-bd"/>
</dbReference>
<accession>A0A199W3R9</accession>
<reference evidence="10 11" key="1">
    <citation type="journal article" date="2016" name="DNA Res.">
        <title>The draft genome of MD-2 pineapple using hybrid error correction of long reads.</title>
        <authorList>
            <person name="Redwan R.M."/>
            <person name="Saidin A."/>
            <person name="Kumar S.V."/>
        </authorList>
    </citation>
    <scope>NUCLEOTIDE SEQUENCE [LARGE SCALE GENOMIC DNA]</scope>
    <source>
        <strain evidence="11">cv. MD2</strain>
        <tissue evidence="10">Leaf</tissue>
    </source>
</reference>
<feature type="region of interest" description="Disordered" evidence="8">
    <location>
        <begin position="1"/>
        <end position="84"/>
    </location>
</feature>
<feature type="repeat" description="Pumilio" evidence="7">
    <location>
        <begin position="654"/>
        <end position="689"/>
    </location>
</feature>
<comment type="subcellular location">
    <subcellularLocation>
        <location evidence="1">Cytoplasm</location>
    </subcellularLocation>
</comment>
<dbReference type="InterPro" id="IPR012940">
    <property type="entry name" value="NABP"/>
</dbReference>
<dbReference type="InterPro" id="IPR011989">
    <property type="entry name" value="ARM-like"/>
</dbReference>
<dbReference type="Gene3D" id="1.25.10.10">
    <property type="entry name" value="Leucine-rich Repeat Variant"/>
    <property type="match status" value="1"/>
</dbReference>
<feature type="repeat" description="Pumilio" evidence="7">
    <location>
        <begin position="437"/>
        <end position="472"/>
    </location>
</feature>
<evidence type="ECO:0000256" key="3">
    <source>
        <dbReference type="ARBA" id="ARBA00022737"/>
    </source>
</evidence>
<proteinExistence type="predicted"/>
<evidence type="ECO:0000256" key="6">
    <source>
        <dbReference type="ARBA" id="ARBA00055193"/>
    </source>
</evidence>
<dbReference type="FunFam" id="1.25.10.10:FF:000004">
    <property type="entry name" value="Pumilio homolog 1 isoform 2"/>
    <property type="match status" value="1"/>
</dbReference>
<dbReference type="SUPFAM" id="SSF48371">
    <property type="entry name" value="ARM repeat"/>
    <property type="match status" value="1"/>
</dbReference>
<feature type="repeat" description="Pumilio" evidence="7">
    <location>
        <begin position="509"/>
        <end position="544"/>
    </location>
</feature>
<dbReference type="GO" id="GO:0005737">
    <property type="term" value="C:cytoplasm"/>
    <property type="evidence" value="ECO:0007669"/>
    <property type="project" value="UniProtKB-SubCell"/>
</dbReference>
<feature type="repeat" description="Pumilio" evidence="7">
    <location>
        <begin position="545"/>
        <end position="580"/>
    </location>
</feature>
<dbReference type="PANTHER" id="PTHR12537">
    <property type="entry name" value="RNA BINDING PROTEIN PUMILIO-RELATED"/>
    <property type="match status" value="1"/>
</dbReference>
<feature type="repeat" description="Pumilio" evidence="7">
    <location>
        <begin position="618"/>
        <end position="653"/>
    </location>
</feature>
<dbReference type="PANTHER" id="PTHR12537:SF187">
    <property type="entry name" value="OS04G0276200 PROTEIN"/>
    <property type="match status" value="1"/>
</dbReference>
<dbReference type="InterPro" id="IPR033133">
    <property type="entry name" value="PUM-HD"/>
</dbReference>
<evidence type="ECO:0000256" key="5">
    <source>
        <dbReference type="ARBA" id="ARBA00022884"/>
    </source>
</evidence>
<dbReference type="STRING" id="4615.A0A199W3R9"/>
<name>A0A199W3R9_ANACO</name>
<dbReference type="EMBL" id="LSRQ01000333">
    <property type="protein sequence ID" value="OAY83555.1"/>
    <property type="molecule type" value="Genomic_DNA"/>
</dbReference>
<organism evidence="10 11">
    <name type="scientific">Ananas comosus</name>
    <name type="common">Pineapple</name>
    <name type="synonym">Ananas ananas</name>
    <dbReference type="NCBI Taxonomy" id="4615"/>
    <lineage>
        <taxon>Eukaryota</taxon>
        <taxon>Viridiplantae</taxon>
        <taxon>Streptophyta</taxon>
        <taxon>Embryophyta</taxon>
        <taxon>Tracheophyta</taxon>
        <taxon>Spermatophyta</taxon>
        <taxon>Magnoliopsida</taxon>
        <taxon>Liliopsida</taxon>
        <taxon>Poales</taxon>
        <taxon>Bromeliaceae</taxon>
        <taxon>Bromelioideae</taxon>
        <taxon>Ananas</taxon>
    </lineage>
</organism>
<dbReference type="PROSITE" id="PS50302">
    <property type="entry name" value="PUM"/>
    <property type="match status" value="8"/>
</dbReference>
<dbReference type="Pfam" id="PF00806">
    <property type="entry name" value="PUF"/>
    <property type="match status" value="8"/>
</dbReference>
<dbReference type="CDD" id="cd07920">
    <property type="entry name" value="Pumilio"/>
    <property type="match status" value="1"/>
</dbReference>
<dbReference type="InterPro" id="IPR016024">
    <property type="entry name" value="ARM-type_fold"/>
</dbReference>
<evidence type="ECO:0000256" key="1">
    <source>
        <dbReference type="ARBA" id="ARBA00004496"/>
    </source>
</evidence>
<sequence>MSMPNACLSGSASPTVNVGPAAAATRRSLGVIGDRRPTLGQRGPTEVPTERPIEGPTGRPIEGPTGRRSRLGVIGDGRRPKNSAEEVERLQSSTDILQIPQLFLRLKEKLLPLFEDNEEMMEKNDIRKENVLSMVKDMKNISIHEAITITEPPCHTSSVWVPGHHYLAGFTISTPEKNVISSPSSNNASSSDAKSDEFLASLSGINSSASGVLHGEKIPQLKLQGKNASSSNAKSDEFLASLSGINLSTFGVLNGKKIPQVKLQGKINDDHNFVCDSKDGQNHTKKHSLLENFDSKDSGDLRQSFRNGPRNLSVLYDDAAVPTSIASFSFRMFEGIFTPPTLNARELEYLNRLRYQSKADPLLILYLKAVDCIAQAEACCSNPSLQIASRGSTSCKVVGAKGLQKQYERPLSKNPEYVPPLLEEFKNNRNRIFHLSDIFGHIVVFSVDQLGSRFIQQKLDTASAEERDCVFEEVLPHAFSLMNDAFGNYVVQKFFDYGNPAQIKELTSLIHGNVLRLSFNTYGCRVVQTALDVVDLEVKLKLAMELDGHVMECVNDQNGSHVVQKCVECLPHHMIQFIISCFYDKVVPMCIDQYGCHVIKKILEYCDDLKTQQILMREILKSVCLLANHQYGNYVVQYVLENGNRDVQSFIIRKLAGQIVEMSKEKFASNVIEKCLLCSGPEDRQILINVILGTTDANEPLKEMMTDQFGNYVVQKVLETCNDQQRELILSRIKAHLNALKELTYGKHIVSRVEELIATGGKLYLSSICSSYLKGDVGRQMLLRWHQSGSVQLTKASPLITAVLANRSASNFAAARSRND</sequence>
<gene>
    <name evidence="10" type="ORF">ACMD2_00309</name>
</gene>
<dbReference type="Pfam" id="PF07990">
    <property type="entry name" value="NABP"/>
    <property type="match status" value="1"/>
</dbReference>
<keyword evidence="5" id="KW-0694">RNA-binding</keyword>
<dbReference type="InterPro" id="IPR001313">
    <property type="entry name" value="Pumilio_RNA-bd_rpt"/>
</dbReference>
<keyword evidence="4" id="KW-0810">Translation regulation</keyword>
<dbReference type="PROSITE" id="PS50303">
    <property type="entry name" value="PUM_HD"/>
    <property type="match status" value="1"/>
</dbReference>
<evidence type="ECO:0000256" key="7">
    <source>
        <dbReference type="PROSITE-ProRule" id="PRU00317"/>
    </source>
</evidence>
<feature type="domain" description="PUM-HD" evidence="9">
    <location>
        <begin position="417"/>
        <end position="757"/>
    </location>
</feature>
<evidence type="ECO:0000313" key="11">
    <source>
        <dbReference type="Proteomes" id="UP000092600"/>
    </source>
</evidence>
<comment type="function">
    <text evidence="6">Sequence-specific RNA-binding protein that regulates translation and mRNA stability by binding the 3'-UTR of target mRNAs. Binds the APUM-binding elements (APBEs) in the 3'-UTR mRNA sequence of CLV1, PNH, WUS and FAS2.</text>
</comment>
<evidence type="ECO:0000256" key="4">
    <source>
        <dbReference type="ARBA" id="ARBA00022845"/>
    </source>
</evidence>
<dbReference type="GO" id="GO:0006417">
    <property type="term" value="P:regulation of translation"/>
    <property type="evidence" value="ECO:0007669"/>
    <property type="project" value="UniProtKB-KW"/>
</dbReference>
<feature type="repeat" description="Pumilio" evidence="7">
    <location>
        <begin position="473"/>
        <end position="508"/>
    </location>
</feature>
<feature type="repeat" description="Pumilio" evidence="7">
    <location>
        <begin position="581"/>
        <end position="616"/>
    </location>
</feature>
<evidence type="ECO:0000313" key="10">
    <source>
        <dbReference type="EMBL" id="OAY83555.1"/>
    </source>
</evidence>
<evidence type="ECO:0000256" key="8">
    <source>
        <dbReference type="SAM" id="MobiDB-lite"/>
    </source>
</evidence>
<dbReference type="Proteomes" id="UP000092600">
    <property type="component" value="Unassembled WGS sequence"/>
</dbReference>
<protein>
    <submittedName>
        <fullName evidence="10">Pumilio</fullName>
    </submittedName>
</protein>
<feature type="repeat" description="Pumilio" evidence="7">
    <location>
        <begin position="696"/>
        <end position="731"/>
    </location>
</feature>
<dbReference type="AlphaFoldDB" id="A0A199W3R9"/>
<dbReference type="SMART" id="SM00025">
    <property type="entry name" value="Pumilio"/>
    <property type="match status" value="8"/>
</dbReference>
<evidence type="ECO:0000256" key="2">
    <source>
        <dbReference type="ARBA" id="ARBA00022490"/>
    </source>
</evidence>